<evidence type="ECO:0000313" key="2">
    <source>
        <dbReference type="EMBL" id="KAJ1214971.1"/>
    </source>
</evidence>
<gene>
    <name evidence="2" type="ORF">NDU88_002581</name>
</gene>
<accession>A0AAV7WPX4</accession>
<name>A0AAV7WPX4_PLEWA</name>
<comment type="caution">
    <text evidence="2">The sequence shown here is derived from an EMBL/GenBank/DDBJ whole genome shotgun (WGS) entry which is preliminary data.</text>
</comment>
<dbReference type="AlphaFoldDB" id="A0AAV7WPX4"/>
<dbReference type="EMBL" id="JANPWB010000001">
    <property type="protein sequence ID" value="KAJ1214971.1"/>
    <property type="molecule type" value="Genomic_DNA"/>
</dbReference>
<feature type="compositionally biased region" description="Pro residues" evidence="1">
    <location>
        <begin position="10"/>
        <end position="27"/>
    </location>
</feature>
<keyword evidence="3" id="KW-1185">Reference proteome</keyword>
<evidence type="ECO:0000256" key="1">
    <source>
        <dbReference type="SAM" id="MobiDB-lite"/>
    </source>
</evidence>
<protein>
    <submittedName>
        <fullName evidence="2">Uncharacterized protein</fullName>
    </submittedName>
</protein>
<dbReference type="Proteomes" id="UP001066276">
    <property type="component" value="Chromosome 1_1"/>
</dbReference>
<feature type="compositionally biased region" description="Basic and acidic residues" evidence="1">
    <location>
        <begin position="40"/>
        <end position="55"/>
    </location>
</feature>
<evidence type="ECO:0000313" key="3">
    <source>
        <dbReference type="Proteomes" id="UP001066276"/>
    </source>
</evidence>
<reference evidence="2" key="1">
    <citation type="journal article" date="2022" name="bioRxiv">
        <title>Sequencing and chromosome-scale assembly of the giantPleurodeles waltlgenome.</title>
        <authorList>
            <person name="Brown T."/>
            <person name="Elewa A."/>
            <person name="Iarovenko S."/>
            <person name="Subramanian E."/>
            <person name="Araus A.J."/>
            <person name="Petzold A."/>
            <person name="Susuki M."/>
            <person name="Suzuki K.-i.T."/>
            <person name="Hayashi T."/>
            <person name="Toyoda A."/>
            <person name="Oliveira C."/>
            <person name="Osipova E."/>
            <person name="Leigh N.D."/>
            <person name="Simon A."/>
            <person name="Yun M.H."/>
        </authorList>
    </citation>
    <scope>NUCLEOTIDE SEQUENCE</scope>
    <source>
        <strain evidence="2">20211129_DDA</strain>
        <tissue evidence="2">Liver</tissue>
    </source>
</reference>
<organism evidence="2 3">
    <name type="scientific">Pleurodeles waltl</name>
    <name type="common">Iberian ribbed newt</name>
    <dbReference type="NCBI Taxonomy" id="8319"/>
    <lineage>
        <taxon>Eukaryota</taxon>
        <taxon>Metazoa</taxon>
        <taxon>Chordata</taxon>
        <taxon>Craniata</taxon>
        <taxon>Vertebrata</taxon>
        <taxon>Euteleostomi</taxon>
        <taxon>Amphibia</taxon>
        <taxon>Batrachia</taxon>
        <taxon>Caudata</taxon>
        <taxon>Salamandroidea</taxon>
        <taxon>Salamandridae</taxon>
        <taxon>Pleurodelinae</taxon>
        <taxon>Pleurodeles</taxon>
    </lineage>
</organism>
<sequence>MSATLAPCPKDTPLPPKWRAKVPPPPKQTTKSMDPPQKPGAKEIPPKTKGKEAPTKCKPKRPLQKDMLQSVLSETTREIVSLLVKDIEELEEKLKQTIGLEDAKKKLEEVKNIDGEY</sequence>
<feature type="region of interest" description="Disordered" evidence="1">
    <location>
        <begin position="1"/>
        <end position="61"/>
    </location>
</feature>
<proteinExistence type="predicted"/>